<evidence type="ECO:0000256" key="1">
    <source>
        <dbReference type="HAMAP-Rule" id="MF_00775"/>
    </source>
</evidence>
<dbReference type="Gene3D" id="2.40.160.20">
    <property type="match status" value="1"/>
</dbReference>
<name>A0ABV0BDZ0_9SPHN</name>
<dbReference type="Pfam" id="PF11578">
    <property type="entry name" value="DUF3237"/>
    <property type="match status" value="1"/>
</dbReference>
<protein>
    <recommendedName>
        <fullName evidence="1">UPF0311 protein TPR58_19915</fullName>
    </recommendedName>
</protein>
<organism evidence="2 3">
    <name type="scientific">Sphingomonas rustica</name>
    <dbReference type="NCBI Taxonomy" id="3103142"/>
    <lineage>
        <taxon>Bacteria</taxon>
        <taxon>Pseudomonadati</taxon>
        <taxon>Pseudomonadota</taxon>
        <taxon>Alphaproteobacteria</taxon>
        <taxon>Sphingomonadales</taxon>
        <taxon>Sphingomonadaceae</taxon>
        <taxon>Sphingomonas</taxon>
    </lineage>
</organism>
<proteinExistence type="inferred from homology"/>
<comment type="similarity">
    <text evidence="1">Belongs to the UPF0311 family.</text>
</comment>
<keyword evidence="3" id="KW-1185">Reference proteome</keyword>
<dbReference type="PANTHER" id="PTHR37315:SF1">
    <property type="entry name" value="UPF0311 PROTEIN BLR7842"/>
    <property type="match status" value="1"/>
</dbReference>
<dbReference type="InterPro" id="IPR020915">
    <property type="entry name" value="UPF0311"/>
</dbReference>
<dbReference type="EMBL" id="JBDIZK010000014">
    <property type="protein sequence ID" value="MEN3749452.1"/>
    <property type="molecule type" value="Genomic_DNA"/>
</dbReference>
<evidence type="ECO:0000313" key="3">
    <source>
        <dbReference type="Proteomes" id="UP001427805"/>
    </source>
</evidence>
<sequence>MAMRSGFIRRLSGAVGGVAAALISTTGTALGQSAPAPTLTYAFSARVEVAPPVEQGEIDGGRKRFIPITGGTVTGPRMTGEVMAGGGDWQTIFPGGVTRLEARYFLKAADGTVIGVHNVGVRVASGEVTERLARGEKVDPAAYYFRATPVFDPPPGAHAWLRTKTFVGRGIRMPDHVVIDFYVVE</sequence>
<dbReference type="PANTHER" id="PTHR37315">
    <property type="entry name" value="UPF0311 PROTEIN BLR7842"/>
    <property type="match status" value="1"/>
</dbReference>
<comment type="caution">
    <text evidence="2">The sequence shown here is derived from an EMBL/GenBank/DDBJ whole genome shotgun (WGS) entry which is preliminary data.</text>
</comment>
<dbReference type="HAMAP" id="MF_00775">
    <property type="entry name" value="UPF0311"/>
    <property type="match status" value="1"/>
</dbReference>
<accession>A0ABV0BDZ0</accession>
<evidence type="ECO:0000313" key="2">
    <source>
        <dbReference type="EMBL" id="MEN3749452.1"/>
    </source>
</evidence>
<dbReference type="Proteomes" id="UP001427805">
    <property type="component" value="Unassembled WGS sequence"/>
</dbReference>
<dbReference type="RefSeq" id="WP_346248499.1">
    <property type="nucleotide sequence ID" value="NZ_JBDIZK010000014.1"/>
</dbReference>
<reference evidence="2 3" key="1">
    <citation type="submission" date="2024-05" db="EMBL/GenBank/DDBJ databases">
        <title>Sphingomonas sp. HF-S3 16S ribosomal RNA gene Genome sequencing and assembly.</title>
        <authorList>
            <person name="Lee H."/>
        </authorList>
    </citation>
    <scope>NUCLEOTIDE SEQUENCE [LARGE SCALE GENOMIC DNA]</scope>
    <source>
        <strain evidence="2 3">HF-S3</strain>
    </source>
</reference>
<gene>
    <name evidence="2" type="ORF">TPR58_19915</name>
</gene>